<name>A0AAE0TRD6_9PEZI</name>
<dbReference type="Pfam" id="PF00107">
    <property type="entry name" value="ADH_zinc_N"/>
    <property type="match status" value="1"/>
</dbReference>
<dbReference type="Pfam" id="PF08240">
    <property type="entry name" value="ADH_N"/>
    <property type="match status" value="1"/>
</dbReference>
<dbReference type="Gene3D" id="3.40.50.720">
    <property type="entry name" value="NAD(P)-binding Rossmann-like Domain"/>
    <property type="match status" value="1"/>
</dbReference>
<gene>
    <name evidence="2" type="ORF">LTR78_009914</name>
</gene>
<dbReference type="PANTHER" id="PTHR45033">
    <property type="match status" value="1"/>
</dbReference>
<dbReference type="SUPFAM" id="SSF51735">
    <property type="entry name" value="NAD(P)-binding Rossmann-fold domains"/>
    <property type="match status" value="1"/>
</dbReference>
<organism evidence="2 3">
    <name type="scientific">Recurvomyces mirabilis</name>
    <dbReference type="NCBI Taxonomy" id="574656"/>
    <lineage>
        <taxon>Eukaryota</taxon>
        <taxon>Fungi</taxon>
        <taxon>Dikarya</taxon>
        <taxon>Ascomycota</taxon>
        <taxon>Pezizomycotina</taxon>
        <taxon>Dothideomycetes</taxon>
        <taxon>Dothideomycetidae</taxon>
        <taxon>Mycosphaerellales</taxon>
        <taxon>Teratosphaeriaceae</taxon>
        <taxon>Recurvomyces</taxon>
    </lineage>
</organism>
<dbReference type="InterPro" id="IPR013149">
    <property type="entry name" value="ADH-like_C"/>
</dbReference>
<dbReference type="Proteomes" id="UP001274830">
    <property type="component" value="Unassembled WGS sequence"/>
</dbReference>
<dbReference type="InterPro" id="IPR036291">
    <property type="entry name" value="NAD(P)-bd_dom_sf"/>
</dbReference>
<feature type="domain" description="Enoyl reductase (ER)" evidence="1">
    <location>
        <begin position="9"/>
        <end position="341"/>
    </location>
</feature>
<dbReference type="PANTHER" id="PTHR45033:SF2">
    <property type="entry name" value="ZINC-TYPE ALCOHOL DEHYDROGENASE-LIKE PROTEIN C1773.06C"/>
    <property type="match status" value="1"/>
</dbReference>
<dbReference type="SUPFAM" id="SSF50129">
    <property type="entry name" value="GroES-like"/>
    <property type="match status" value="1"/>
</dbReference>
<dbReference type="AlphaFoldDB" id="A0AAE0TRD6"/>
<dbReference type="SMART" id="SM00829">
    <property type="entry name" value="PKS_ER"/>
    <property type="match status" value="1"/>
</dbReference>
<dbReference type="Gene3D" id="3.90.180.10">
    <property type="entry name" value="Medium-chain alcohol dehydrogenases, catalytic domain"/>
    <property type="match status" value="1"/>
</dbReference>
<dbReference type="InterPro" id="IPR013154">
    <property type="entry name" value="ADH-like_N"/>
</dbReference>
<comment type="caution">
    <text evidence="2">The sequence shown here is derived from an EMBL/GenBank/DDBJ whole genome shotgun (WGS) entry which is preliminary data.</text>
</comment>
<dbReference type="GO" id="GO:0016491">
    <property type="term" value="F:oxidoreductase activity"/>
    <property type="evidence" value="ECO:0007669"/>
    <property type="project" value="InterPro"/>
</dbReference>
<dbReference type="InterPro" id="IPR020843">
    <property type="entry name" value="ER"/>
</dbReference>
<dbReference type="InterPro" id="IPR011032">
    <property type="entry name" value="GroES-like_sf"/>
</dbReference>
<proteinExistence type="predicted"/>
<dbReference type="CDD" id="cd08276">
    <property type="entry name" value="MDR7"/>
    <property type="match status" value="1"/>
</dbReference>
<dbReference type="InterPro" id="IPR052711">
    <property type="entry name" value="Zinc_ADH-like"/>
</dbReference>
<evidence type="ECO:0000313" key="2">
    <source>
        <dbReference type="EMBL" id="KAK3670158.1"/>
    </source>
</evidence>
<sequence>MACKSWHVASPGTLTLKEHDKVPTPGPKEVLVRIKAAGFNYRDVLVVNHDPAYPLTPEPDLVPCSDGAGTVEAVGSEVSRWKEGDNVIVFASKWYNGPDLHGFKMEDVAGSGYEQGTLTQYMVRDEERLFRAPEHLSMEEASTLFTAGVTTYRALFHGPKLVGKGMTVLTQGTGGVSCYAIQLAAAAGATVIATSSSDGKLDIARKLGATHVVNYRNTPNWSERVLELTGGKGVDLTVDVVGAESIEQTLKSTSFGGVVVVVGLLSQEPNFKVDIMTDILYGSKTMVGQLGAGSRDMAEGLVDFMEKHDLKPEIAKTFKFEEAVEGLQAASKLTAPGKVVIKV</sequence>
<reference evidence="2" key="1">
    <citation type="submission" date="2023-07" db="EMBL/GenBank/DDBJ databases">
        <title>Black Yeasts Isolated from many extreme environments.</title>
        <authorList>
            <person name="Coleine C."/>
            <person name="Stajich J.E."/>
            <person name="Selbmann L."/>
        </authorList>
    </citation>
    <scope>NUCLEOTIDE SEQUENCE</scope>
    <source>
        <strain evidence="2">CCFEE 5485</strain>
    </source>
</reference>
<protein>
    <recommendedName>
        <fullName evidence="1">Enoyl reductase (ER) domain-containing protein</fullName>
    </recommendedName>
</protein>
<dbReference type="EMBL" id="JAUTXT010000061">
    <property type="protein sequence ID" value="KAK3670158.1"/>
    <property type="molecule type" value="Genomic_DNA"/>
</dbReference>
<keyword evidence="3" id="KW-1185">Reference proteome</keyword>
<evidence type="ECO:0000259" key="1">
    <source>
        <dbReference type="SMART" id="SM00829"/>
    </source>
</evidence>
<evidence type="ECO:0000313" key="3">
    <source>
        <dbReference type="Proteomes" id="UP001274830"/>
    </source>
</evidence>
<accession>A0AAE0TRD6</accession>